<keyword evidence="6" id="KW-0004">4Fe-4S</keyword>
<dbReference type="Pfam" id="PF14815">
    <property type="entry name" value="NUDIX_4"/>
    <property type="match status" value="1"/>
</dbReference>
<keyword evidence="8 14" id="KW-0227">DNA damage</keyword>
<keyword evidence="7" id="KW-0479">Metal-binding</keyword>
<dbReference type="AlphaFoldDB" id="A0A4Y6U972"/>
<evidence type="ECO:0000256" key="8">
    <source>
        <dbReference type="ARBA" id="ARBA00022763"/>
    </source>
</evidence>
<dbReference type="GO" id="GO:0000701">
    <property type="term" value="F:purine-specific mismatch base pair DNA N-glycosylase activity"/>
    <property type="evidence" value="ECO:0007669"/>
    <property type="project" value="UniProtKB-EC"/>
</dbReference>
<dbReference type="GO" id="GO:0032357">
    <property type="term" value="F:oxidized purine DNA binding"/>
    <property type="evidence" value="ECO:0007669"/>
    <property type="project" value="TreeGrafter"/>
</dbReference>
<comment type="similarity">
    <text evidence="3 14">Belongs to the Nth/MutY family.</text>
</comment>
<comment type="function">
    <text evidence="2">Adenine glycosylase active on G-A mispairs. MutY also corrects error-prone DNA synthesis past GO lesions which are due to the oxidatively damaged form of guanine: 7,8-dihydro-8-oxoguanine (8-oxo-dGTP).</text>
</comment>
<evidence type="ECO:0000256" key="9">
    <source>
        <dbReference type="ARBA" id="ARBA00022801"/>
    </source>
</evidence>
<dbReference type="Gene3D" id="1.10.1670.10">
    <property type="entry name" value="Helix-hairpin-Helix base-excision DNA repair enzymes (C-terminal)"/>
    <property type="match status" value="1"/>
</dbReference>
<dbReference type="Pfam" id="PF00730">
    <property type="entry name" value="HhH-GPD"/>
    <property type="match status" value="1"/>
</dbReference>
<dbReference type="GO" id="GO:0006284">
    <property type="term" value="P:base-excision repair"/>
    <property type="evidence" value="ECO:0007669"/>
    <property type="project" value="UniProtKB-UniRule"/>
</dbReference>
<protein>
    <recommendedName>
        <fullName evidence="5 14">Adenine DNA glycosylase</fullName>
        <ecNumber evidence="4 14">3.2.2.31</ecNumber>
    </recommendedName>
</protein>
<dbReference type="KEGG" id="swf:E3E12_04395"/>
<dbReference type="EC" id="3.2.2.31" evidence="4 14"/>
<evidence type="ECO:0000256" key="14">
    <source>
        <dbReference type="RuleBase" id="RU365096"/>
    </source>
</evidence>
<feature type="domain" description="HhH-GPD" evidence="15">
    <location>
        <begin position="42"/>
        <end position="193"/>
    </location>
</feature>
<evidence type="ECO:0000256" key="2">
    <source>
        <dbReference type="ARBA" id="ARBA00002933"/>
    </source>
</evidence>
<evidence type="ECO:0000313" key="16">
    <source>
        <dbReference type="EMBL" id="QDH13560.1"/>
    </source>
</evidence>
<keyword evidence="9" id="KW-0378">Hydrolase</keyword>
<dbReference type="InterPro" id="IPR029119">
    <property type="entry name" value="MutY_C"/>
</dbReference>
<dbReference type="OrthoDB" id="9802365at2"/>
<evidence type="ECO:0000256" key="10">
    <source>
        <dbReference type="ARBA" id="ARBA00023004"/>
    </source>
</evidence>
<dbReference type="PANTHER" id="PTHR42944:SF1">
    <property type="entry name" value="ADENINE DNA GLYCOSYLASE"/>
    <property type="match status" value="1"/>
</dbReference>
<dbReference type="EMBL" id="CP038231">
    <property type="protein sequence ID" value="QDH13560.1"/>
    <property type="molecule type" value="Genomic_DNA"/>
</dbReference>
<dbReference type="CDD" id="cd00056">
    <property type="entry name" value="ENDO3c"/>
    <property type="match status" value="1"/>
</dbReference>
<dbReference type="Gene3D" id="1.10.340.30">
    <property type="entry name" value="Hypothetical protein, domain 2"/>
    <property type="match status" value="1"/>
</dbReference>
<reference evidence="16 17" key="1">
    <citation type="submission" date="2019-03" db="EMBL/GenBank/DDBJ databases">
        <title>The complete genome sequence of Swingsia_sp. F3b2 LMG30590(T).</title>
        <authorList>
            <person name="Chua K.-O."/>
            <person name="Chan K.-G."/>
            <person name="See-Too W.-S."/>
        </authorList>
    </citation>
    <scope>NUCLEOTIDE SEQUENCE [LARGE SCALE GENOMIC DNA]</scope>
    <source>
        <strain evidence="16 17">F3b2</strain>
    </source>
</reference>
<dbReference type="GO" id="GO:0046872">
    <property type="term" value="F:metal ion binding"/>
    <property type="evidence" value="ECO:0007669"/>
    <property type="project" value="UniProtKB-UniRule"/>
</dbReference>
<sequence length="355" mass="38987">MTLSLPSAQALLNWYGRHRRSMPWRAYGQLMAPYHVHVSEIMLQQTTVATVRPYYGRFLERFPTVTALAEAPLDAVLKNWEGLGYYRRARGLHKAAQAVLAHGGYPTTVAGLAQLPGIGAYTSRAIASLAFGVPTIPVDGNVERIMARLYAVSTPLPAARRELASLAARFEQDKTVQAHPSDFTQALFDLGATLCTPRQPACALCPWRDACHARQEGVAEMLPKRTPPKARPVRYGMAFLVENGQGYVLMRRRPEKGILGGFHELPSSAWVEACPNLEQALPQAGLEQLALQPWQLAGQIKHVFTHLELHLTIQKLPGPLLERSLPPQAGLAWTAPGEVPCSTLLRKCLKLASSS</sequence>
<evidence type="ECO:0000256" key="6">
    <source>
        <dbReference type="ARBA" id="ARBA00022485"/>
    </source>
</evidence>
<dbReference type="InterPro" id="IPR011257">
    <property type="entry name" value="DNA_glycosylase"/>
</dbReference>
<proteinExistence type="inferred from homology"/>
<keyword evidence="13 14" id="KW-0326">Glycosidase</keyword>
<dbReference type="Proteomes" id="UP000318709">
    <property type="component" value="Chromosome"/>
</dbReference>
<keyword evidence="17" id="KW-1185">Reference proteome</keyword>
<dbReference type="GO" id="GO:0035485">
    <property type="term" value="F:adenine/guanine mispair binding"/>
    <property type="evidence" value="ECO:0007669"/>
    <property type="project" value="TreeGrafter"/>
</dbReference>
<dbReference type="InterPro" id="IPR023170">
    <property type="entry name" value="HhH_base_excis_C"/>
</dbReference>
<evidence type="ECO:0000256" key="12">
    <source>
        <dbReference type="ARBA" id="ARBA00023204"/>
    </source>
</evidence>
<comment type="cofactor">
    <cofactor evidence="14">
        <name>[4Fe-4S] cluster</name>
        <dbReference type="ChEBI" id="CHEBI:49883"/>
    </cofactor>
    <text evidence="14">Binds 1 [4Fe-4S] cluster.</text>
</comment>
<organism evidence="16 17">
    <name type="scientific">Formicincola oecophyllae</name>
    <dbReference type="NCBI Taxonomy" id="2558361"/>
    <lineage>
        <taxon>Bacteria</taxon>
        <taxon>Pseudomonadati</taxon>
        <taxon>Pseudomonadota</taxon>
        <taxon>Alphaproteobacteria</taxon>
        <taxon>Acetobacterales</taxon>
        <taxon>Acetobacteraceae</taxon>
        <taxon>Formicincola</taxon>
    </lineage>
</organism>
<keyword evidence="10 14" id="KW-0408">Iron</keyword>
<dbReference type="GO" id="GO:0006298">
    <property type="term" value="P:mismatch repair"/>
    <property type="evidence" value="ECO:0007669"/>
    <property type="project" value="TreeGrafter"/>
</dbReference>
<keyword evidence="12" id="KW-0234">DNA repair</keyword>
<name>A0A4Y6U972_9PROT</name>
<comment type="catalytic activity">
    <reaction evidence="1 14">
        <text>Hydrolyzes free adenine bases from 7,8-dihydro-8-oxoguanine:adenine mismatched double-stranded DNA, leaving an apurinic site.</text>
        <dbReference type="EC" id="3.2.2.31"/>
    </reaction>
</comment>
<dbReference type="PANTHER" id="PTHR42944">
    <property type="entry name" value="ADENINE DNA GLYCOSYLASE"/>
    <property type="match status" value="1"/>
</dbReference>
<evidence type="ECO:0000259" key="15">
    <source>
        <dbReference type="SMART" id="SM00478"/>
    </source>
</evidence>
<evidence type="ECO:0000256" key="3">
    <source>
        <dbReference type="ARBA" id="ARBA00008343"/>
    </source>
</evidence>
<dbReference type="CDD" id="cd03431">
    <property type="entry name" value="NUDIX_DNA_Glycosylase_C-MutY"/>
    <property type="match status" value="1"/>
</dbReference>
<evidence type="ECO:0000256" key="7">
    <source>
        <dbReference type="ARBA" id="ARBA00022723"/>
    </source>
</evidence>
<keyword evidence="11" id="KW-0411">Iron-sulfur</keyword>
<evidence type="ECO:0000256" key="13">
    <source>
        <dbReference type="ARBA" id="ARBA00023295"/>
    </source>
</evidence>
<dbReference type="SUPFAM" id="SSF48150">
    <property type="entry name" value="DNA-glycosylase"/>
    <property type="match status" value="1"/>
</dbReference>
<dbReference type="InterPro" id="IPR044298">
    <property type="entry name" value="MIG/MutY"/>
</dbReference>
<evidence type="ECO:0000256" key="11">
    <source>
        <dbReference type="ARBA" id="ARBA00023014"/>
    </source>
</evidence>
<accession>A0A4Y6U972</accession>
<dbReference type="GO" id="GO:0051539">
    <property type="term" value="F:4 iron, 4 sulfur cluster binding"/>
    <property type="evidence" value="ECO:0007669"/>
    <property type="project" value="UniProtKB-UniRule"/>
</dbReference>
<dbReference type="SMART" id="SM00478">
    <property type="entry name" value="ENDO3c"/>
    <property type="match status" value="1"/>
</dbReference>
<dbReference type="InterPro" id="IPR003265">
    <property type="entry name" value="HhH-GPD_domain"/>
</dbReference>
<dbReference type="SUPFAM" id="SSF55811">
    <property type="entry name" value="Nudix"/>
    <property type="match status" value="1"/>
</dbReference>
<dbReference type="InterPro" id="IPR015797">
    <property type="entry name" value="NUDIX_hydrolase-like_dom_sf"/>
</dbReference>
<dbReference type="Gene3D" id="3.90.79.10">
    <property type="entry name" value="Nucleoside Triphosphate Pyrophosphohydrolase"/>
    <property type="match status" value="1"/>
</dbReference>
<evidence type="ECO:0000256" key="4">
    <source>
        <dbReference type="ARBA" id="ARBA00012045"/>
    </source>
</evidence>
<evidence type="ECO:0000256" key="1">
    <source>
        <dbReference type="ARBA" id="ARBA00000843"/>
    </source>
</evidence>
<dbReference type="RefSeq" id="WP_141443268.1">
    <property type="nucleotide sequence ID" value="NZ_CP038231.1"/>
</dbReference>
<dbReference type="GO" id="GO:0034039">
    <property type="term" value="F:8-oxo-7,8-dihydroguanine DNA N-glycosylase activity"/>
    <property type="evidence" value="ECO:0007669"/>
    <property type="project" value="TreeGrafter"/>
</dbReference>
<evidence type="ECO:0000256" key="5">
    <source>
        <dbReference type="ARBA" id="ARBA00022023"/>
    </source>
</evidence>
<evidence type="ECO:0000313" key="17">
    <source>
        <dbReference type="Proteomes" id="UP000318709"/>
    </source>
</evidence>
<gene>
    <name evidence="16" type="ORF">E3E12_04395</name>
</gene>